<protein>
    <submittedName>
        <fullName evidence="2">Uncharacterized protein</fullName>
    </submittedName>
</protein>
<feature type="compositionally biased region" description="Polar residues" evidence="1">
    <location>
        <begin position="126"/>
        <end position="136"/>
    </location>
</feature>
<name>A0A409X2I2_PSICY</name>
<proteinExistence type="predicted"/>
<dbReference type="EMBL" id="NHYD01002781">
    <property type="protein sequence ID" value="PPQ84954.1"/>
    <property type="molecule type" value="Genomic_DNA"/>
</dbReference>
<dbReference type="Proteomes" id="UP000283269">
    <property type="component" value="Unassembled WGS sequence"/>
</dbReference>
<comment type="caution">
    <text evidence="2">The sequence shown here is derived from an EMBL/GenBank/DDBJ whole genome shotgun (WGS) entry which is preliminary data.</text>
</comment>
<dbReference type="AlphaFoldDB" id="A0A409X2I2"/>
<evidence type="ECO:0000313" key="2">
    <source>
        <dbReference type="EMBL" id="PPQ84954.1"/>
    </source>
</evidence>
<sequence length="172" mass="18962">MTQSPYAAAASIPLIKSPSLRVPRPVELPQDIHPLPDSVNNYFVYPFTLEPHTVTIESSRRTTLAAHAARREAYLRSREEEKERRKREALRRIAPGFEPHGSLLVPTTKGSTIASDAYHGDRDGTRSTSYDSNQTHLPPPPPPTRSVMDDLVDQLAALEGSSSTQSNSTFSA</sequence>
<gene>
    <name evidence="2" type="ORF">CVT25_004467</name>
</gene>
<keyword evidence="3" id="KW-1185">Reference proteome</keyword>
<dbReference type="InParanoid" id="A0A409X2I2"/>
<dbReference type="OrthoDB" id="2506317at2759"/>
<organism evidence="2 3">
    <name type="scientific">Psilocybe cyanescens</name>
    <dbReference type="NCBI Taxonomy" id="93625"/>
    <lineage>
        <taxon>Eukaryota</taxon>
        <taxon>Fungi</taxon>
        <taxon>Dikarya</taxon>
        <taxon>Basidiomycota</taxon>
        <taxon>Agaricomycotina</taxon>
        <taxon>Agaricomycetes</taxon>
        <taxon>Agaricomycetidae</taxon>
        <taxon>Agaricales</taxon>
        <taxon>Agaricineae</taxon>
        <taxon>Strophariaceae</taxon>
        <taxon>Psilocybe</taxon>
    </lineage>
</organism>
<evidence type="ECO:0000256" key="1">
    <source>
        <dbReference type="SAM" id="MobiDB-lite"/>
    </source>
</evidence>
<evidence type="ECO:0000313" key="3">
    <source>
        <dbReference type="Proteomes" id="UP000283269"/>
    </source>
</evidence>
<feature type="region of interest" description="Disordered" evidence="1">
    <location>
        <begin position="75"/>
        <end position="149"/>
    </location>
</feature>
<accession>A0A409X2I2</accession>
<reference evidence="2 3" key="1">
    <citation type="journal article" date="2018" name="Evol. Lett.">
        <title>Horizontal gene cluster transfer increased hallucinogenic mushroom diversity.</title>
        <authorList>
            <person name="Reynolds H.T."/>
            <person name="Vijayakumar V."/>
            <person name="Gluck-Thaler E."/>
            <person name="Korotkin H.B."/>
            <person name="Matheny P.B."/>
            <person name="Slot J.C."/>
        </authorList>
    </citation>
    <scope>NUCLEOTIDE SEQUENCE [LARGE SCALE GENOMIC DNA]</scope>
    <source>
        <strain evidence="2 3">2631</strain>
    </source>
</reference>